<dbReference type="GO" id="GO:0004623">
    <property type="term" value="F:phospholipase A2 activity"/>
    <property type="evidence" value="ECO:0007669"/>
    <property type="project" value="InterPro"/>
</dbReference>
<dbReference type="GO" id="GO:0006644">
    <property type="term" value="P:phospholipid metabolic process"/>
    <property type="evidence" value="ECO:0007669"/>
    <property type="project" value="InterPro"/>
</dbReference>
<dbReference type="SUPFAM" id="SSF48619">
    <property type="entry name" value="Phospholipase A2, PLA2"/>
    <property type="match status" value="1"/>
</dbReference>
<protein>
    <submittedName>
        <fullName evidence="2">Conodipine 6</fullName>
    </submittedName>
</protein>
<feature type="chain" id="PRO_5004850981" evidence="1">
    <location>
        <begin position="22"/>
        <end position="180"/>
    </location>
</feature>
<dbReference type="EMBL" id="GAJN01000019">
    <property type="protein sequence ID" value="JAB84565.1"/>
    <property type="molecule type" value="mRNA"/>
</dbReference>
<organism evidence="2">
    <name type="scientific">Conus geographus</name>
    <name type="common">Geography cone</name>
    <name type="synonym">Nubecula geographus</name>
    <dbReference type="NCBI Taxonomy" id="6491"/>
    <lineage>
        <taxon>Eukaryota</taxon>
        <taxon>Metazoa</taxon>
        <taxon>Spiralia</taxon>
        <taxon>Lophotrochozoa</taxon>
        <taxon>Mollusca</taxon>
        <taxon>Gastropoda</taxon>
        <taxon>Caenogastropoda</taxon>
        <taxon>Neogastropoda</taxon>
        <taxon>Conoidea</taxon>
        <taxon>Conidae</taxon>
        <taxon>Conus</taxon>
        <taxon>Gastridium</taxon>
    </lineage>
</organism>
<evidence type="ECO:0000313" key="2">
    <source>
        <dbReference type="EMBL" id="JAB84565.1"/>
    </source>
</evidence>
<sequence>MTMLESALWILAALALPWIAAQDSSTVELCKINSNGCSVPAWVECREHFRTACDKHDTCYACGAHFGFTRKDCDDGFKKDLTALCTQGLDDKGNCPQNRKRREASSMPITTPLRQLWLLEKRMSHHDPRQTPKPFFTCTQWVSTYYSGVQLFGHSHFSKTADATSCPQFKPCMPEALSTA</sequence>
<dbReference type="InterPro" id="IPR036444">
    <property type="entry name" value="PLipase_A2_dom_sf"/>
</dbReference>
<name>W4VRW0_CONGE</name>
<dbReference type="Gene3D" id="1.20.90.10">
    <property type="entry name" value="Phospholipase A2 domain"/>
    <property type="match status" value="1"/>
</dbReference>
<reference evidence="2" key="1">
    <citation type="submission" date="2013-05" db="EMBL/GenBank/DDBJ databases">
        <title>Combined Proteomic and Transcriptomic Interrogation of the Venom Gland of Conus geographus Uncovers Novel Components and Functional Compartmentalization.</title>
        <authorList>
            <person name="Safavi-Hemami H."/>
            <person name="Hu H."/>
            <person name="Gorasia D.G."/>
            <person name="Bandyopadhyay P.K."/>
            <person name="Veith P.D."/>
            <person name="Reynolds E.C."/>
            <person name="Yandell M."/>
            <person name="Olivera B.M."/>
            <person name="Purcell A.W."/>
        </authorList>
    </citation>
    <scope>NUCLEOTIDE SEQUENCE</scope>
    <source>
        <tissue evidence="2">Venom gland</tissue>
    </source>
</reference>
<accession>W4VRW0</accession>
<proteinExistence type="evidence at transcript level"/>
<dbReference type="AlphaFoldDB" id="W4VRW0"/>
<keyword evidence="1" id="KW-0732">Signal</keyword>
<dbReference type="GO" id="GO:0050482">
    <property type="term" value="P:arachidonate secretion"/>
    <property type="evidence" value="ECO:0007669"/>
    <property type="project" value="InterPro"/>
</dbReference>
<feature type="signal peptide" evidence="1">
    <location>
        <begin position="1"/>
        <end position="21"/>
    </location>
</feature>
<evidence type="ECO:0000256" key="1">
    <source>
        <dbReference type="SAM" id="SignalP"/>
    </source>
</evidence>